<organism evidence="1 2">
    <name type="scientific">Sorghum bicolor</name>
    <name type="common">Sorghum</name>
    <name type="synonym">Sorghum vulgare</name>
    <dbReference type="NCBI Taxonomy" id="4558"/>
    <lineage>
        <taxon>Eukaryota</taxon>
        <taxon>Viridiplantae</taxon>
        <taxon>Streptophyta</taxon>
        <taxon>Embryophyta</taxon>
        <taxon>Tracheophyta</taxon>
        <taxon>Spermatophyta</taxon>
        <taxon>Magnoliopsida</taxon>
        <taxon>Liliopsida</taxon>
        <taxon>Poales</taxon>
        <taxon>Poaceae</taxon>
        <taxon>PACMAD clade</taxon>
        <taxon>Panicoideae</taxon>
        <taxon>Andropogonodae</taxon>
        <taxon>Andropogoneae</taxon>
        <taxon>Sorghinae</taxon>
        <taxon>Sorghum</taxon>
    </lineage>
</organism>
<dbReference type="EMBL" id="CM027689">
    <property type="protein sequence ID" value="KAG0515570.1"/>
    <property type="molecule type" value="Genomic_DNA"/>
</dbReference>
<dbReference type="Proteomes" id="UP000807115">
    <property type="component" value="Chromosome 10"/>
</dbReference>
<sequence>MAKWWGEEASKVPKQECKWFNGILIYIVWNLWKERNRRIFGNAHMTAQQVASVMAEVDILR</sequence>
<evidence type="ECO:0000313" key="2">
    <source>
        <dbReference type="Proteomes" id="UP000807115"/>
    </source>
</evidence>
<proteinExistence type="predicted"/>
<protein>
    <submittedName>
        <fullName evidence="1">Uncharacterized protein</fullName>
    </submittedName>
</protein>
<comment type="caution">
    <text evidence="1">The sequence shown here is derived from an EMBL/GenBank/DDBJ whole genome shotgun (WGS) entry which is preliminary data.</text>
</comment>
<evidence type="ECO:0000313" key="1">
    <source>
        <dbReference type="EMBL" id="KAG0515570.1"/>
    </source>
</evidence>
<dbReference type="AlphaFoldDB" id="A0A921Q760"/>
<accession>A0A921Q760</accession>
<reference evidence="1" key="1">
    <citation type="journal article" date="2019" name="BMC Genomics">
        <title>A new reference genome for Sorghum bicolor reveals high levels of sequence similarity between sweet and grain genotypes: implications for the genetics of sugar metabolism.</title>
        <authorList>
            <person name="Cooper E.A."/>
            <person name="Brenton Z.W."/>
            <person name="Flinn B.S."/>
            <person name="Jenkins J."/>
            <person name="Shu S."/>
            <person name="Flowers D."/>
            <person name="Luo F."/>
            <person name="Wang Y."/>
            <person name="Xia P."/>
            <person name="Barry K."/>
            <person name="Daum C."/>
            <person name="Lipzen A."/>
            <person name="Yoshinaga Y."/>
            <person name="Schmutz J."/>
            <person name="Saski C."/>
            <person name="Vermerris W."/>
            <person name="Kresovich S."/>
        </authorList>
    </citation>
    <scope>NUCLEOTIDE SEQUENCE</scope>
</reference>
<gene>
    <name evidence="1" type="ORF">BDA96_10G289700</name>
</gene>
<reference evidence="1" key="2">
    <citation type="submission" date="2020-10" db="EMBL/GenBank/DDBJ databases">
        <authorList>
            <person name="Cooper E.A."/>
            <person name="Brenton Z.W."/>
            <person name="Flinn B.S."/>
            <person name="Jenkins J."/>
            <person name="Shu S."/>
            <person name="Flowers D."/>
            <person name="Luo F."/>
            <person name="Wang Y."/>
            <person name="Xia P."/>
            <person name="Barry K."/>
            <person name="Daum C."/>
            <person name="Lipzen A."/>
            <person name="Yoshinaga Y."/>
            <person name="Schmutz J."/>
            <person name="Saski C."/>
            <person name="Vermerris W."/>
            <person name="Kresovich S."/>
        </authorList>
    </citation>
    <scope>NUCLEOTIDE SEQUENCE</scope>
</reference>
<name>A0A921Q760_SORBI</name>